<dbReference type="SUPFAM" id="SSF103473">
    <property type="entry name" value="MFS general substrate transporter"/>
    <property type="match status" value="1"/>
</dbReference>
<accession>A0A918VI99</accession>
<feature type="transmembrane region" description="Helical" evidence="4">
    <location>
        <begin position="64"/>
        <end position="82"/>
    </location>
</feature>
<dbReference type="PANTHER" id="PTHR43596:SF1">
    <property type="entry name" value="ADP,ATP CARRIER PROTEIN"/>
    <property type="match status" value="1"/>
</dbReference>
<dbReference type="RefSeq" id="WP_229794156.1">
    <property type="nucleotide sequence ID" value="NZ_BMXA01000002.1"/>
</dbReference>
<feature type="transmembrane region" description="Helical" evidence="4">
    <location>
        <begin position="306"/>
        <end position="328"/>
    </location>
</feature>
<dbReference type="GO" id="GO:0022857">
    <property type="term" value="F:transmembrane transporter activity"/>
    <property type="evidence" value="ECO:0007669"/>
    <property type="project" value="InterPro"/>
</dbReference>
<feature type="transmembrane region" description="Helical" evidence="4">
    <location>
        <begin position="122"/>
        <end position="141"/>
    </location>
</feature>
<evidence type="ECO:0000256" key="2">
    <source>
        <dbReference type="ARBA" id="ARBA00022989"/>
    </source>
</evidence>
<keyword evidence="1 4" id="KW-0812">Transmembrane</keyword>
<feature type="transmembrane region" description="Helical" evidence="4">
    <location>
        <begin position="24"/>
        <end position="44"/>
    </location>
</feature>
<feature type="transmembrane region" description="Helical" evidence="4">
    <location>
        <begin position="153"/>
        <end position="171"/>
    </location>
</feature>
<evidence type="ECO:0000313" key="6">
    <source>
        <dbReference type="Proteomes" id="UP000614811"/>
    </source>
</evidence>
<dbReference type="EMBL" id="BMXA01000002">
    <property type="protein sequence ID" value="GHA03599.1"/>
    <property type="molecule type" value="Genomic_DNA"/>
</dbReference>
<evidence type="ECO:0000256" key="1">
    <source>
        <dbReference type="ARBA" id="ARBA00022692"/>
    </source>
</evidence>
<reference evidence="5" key="1">
    <citation type="journal article" date="2014" name="Int. J. Syst. Evol. Microbiol.">
        <title>Complete genome sequence of Corynebacterium casei LMG S-19264T (=DSM 44701T), isolated from a smear-ripened cheese.</title>
        <authorList>
            <consortium name="US DOE Joint Genome Institute (JGI-PGF)"/>
            <person name="Walter F."/>
            <person name="Albersmeier A."/>
            <person name="Kalinowski J."/>
            <person name="Ruckert C."/>
        </authorList>
    </citation>
    <scope>NUCLEOTIDE SEQUENCE</scope>
    <source>
        <strain evidence="5">KCTC 12711</strain>
    </source>
</reference>
<feature type="transmembrane region" description="Helical" evidence="4">
    <location>
        <begin position="395"/>
        <end position="415"/>
    </location>
</feature>
<feature type="transmembrane region" description="Helical" evidence="4">
    <location>
        <begin position="183"/>
        <end position="202"/>
    </location>
</feature>
<dbReference type="Proteomes" id="UP000614811">
    <property type="component" value="Unassembled WGS sequence"/>
</dbReference>
<dbReference type="AlphaFoldDB" id="A0A918VI99"/>
<protein>
    <submittedName>
        <fullName evidence="5">MFS transporter</fullName>
    </submittedName>
</protein>
<feature type="transmembrane region" description="Helical" evidence="4">
    <location>
        <begin position="282"/>
        <end position="299"/>
    </location>
</feature>
<dbReference type="InterPro" id="IPR036259">
    <property type="entry name" value="MFS_trans_sf"/>
</dbReference>
<gene>
    <name evidence="5" type="ORF">GCM10008090_10910</name>
</gene>
<dbReference type="Gene3D" id="1.20.1250.20">
    <property type="entry name" value="MFS general substrate transporter like domains"/>
    <property type="match status" value="1"/>
</dbReference>
<evidence type="ECO:0000313" key="5">
    <source>
        <dbReference type="EMBL" id="GHA03599.1"/>
    </source>
</evidence>
<feature type="transmembrane region" description="Helical" evidence="4">
    <location>
        <begin position="89"/>
        <end position="110"/>
    </location>
</feature>
<evidence type="ECO:0000256" key="3">
    <source>
        <dbReference type="ARBA" id="ARBA00023136"/>
    </source>
</evidence>
<feature type="transmembrane region" description="Helical" evidence="4">
    <location>
        <begin position="242"/>
        <end position="262"/>
    </location>
</feature>
<comment type="caution">
    <text evidence="5">The sequence shown here is derived from an EMBL/GenBank/DDBJ whole genome shotgun (WGS) entry which is preliminary data.</text>
</comment>
<name>A0A918VI99_9GAMM</name>
<keyword evidence="3 4" id="KW-0472">Membrane</keyword>
<dbReference type="InterPro" id="IPR011701">
    <property type="entry name" value="MFS"/>
</dbReference>
<keyword evidence="6" id="KW-1185">Reference proteome</keyword>
<reference evidence="5" key="2">
    <citation type="submission" date="2020-09" db="EMBL/GenBank/DDBJ databases">
        <authorList>
            <person name="Sun Q."/>
            <person name="Kim S."/>
        </authorList>
    </citation>
    <scope>NUCLEOTIDE SEQUENCE</scope>
    <source>
        <strain evidence="5">KCTC 12711</strain>
    </source>
</reference>
<evidence type="ECO:0000256" key="4">
    <source>
        <dbReference type="SAM" id="Phobius"/>
    </source>
</evidence>
<sequence>MFTLTIHPLLKLVRKMAGVQPNEWRATLTSFSIAFLLMSAYFVLRPVRDAMASDWSDTEVSMLWNIQFFVSLGLIAAYGWLTSKVPFKFVVPLVYALFAGSFTLFFWVSGVTESAILMNKVFYVWVSAFSLLHISLFWSLMSDTFSADQGKRLFAIIAAGASAGAIIGPLVPTLFATRLGLESLMLIASLGLLLVLPLVFYLHRLKSSQLATATPTGRFDTKADGIGAKWHAGFGALIATPYLLRIAAFILVYVFLSSFIYFEQKSILADYPRAERAQLLGLIDWAVNTLTFVTAFFVTGRIVNRLGMVVALTLLPLLLVVGFILLAITPTVLVLAGVQILRRTSNYAITRPAREMLFSRVSQQARYQAKPVIDVAVYRGGDALSGTLFALLSEGLGLGLAMLACVGAALSVLWARLGQRLGQAYDGRRLAPSSNELPEPQAVK</sequence>
<organism evidence="5 6">
    <name type="scientific">Arenicella chitinivorans</name>
    <dbReference type="NCBI Taxonomy" id="1329800"/>
    <lineage>
        <taxon>Bacteria</taxon>
        <taxon>Pseudomonadati</taxon>
        <taxon>Pseudomonadota</taxon>
        <taxon>Gammaproteobacteria</taxon>
        <taxon>Arenicellales</taxon>
        <taxon>Arenicellaceae</taxon>
        <taxon>Arenicella</taxon>
    </lineage>
</organism>
<proteinExistence type="predicted"/>
<keyword evidence="2 4" id="KW-1133">Transmembrane helix</keyword>
<dbReference type="PANTHER" id="PTHR43596">
    <property type="entry name" value="ADP,ATP CARRIER PROTEIN"/>
    <property type="match status" value="1"/>
</dbReference>
<dbReference type="Pfam" id="PF07690">
    <property type="entry name" value="MFS_1"/>
    <property type="match status" value="1"/>
</dbReference>